<dbReference type="AlphaFoldDB" id="A0A8I5NW60"/>
<reference evidence="2" key="2">
    <citation type="submission" date="2025-08" db="UniProtKB">
        <authorList>
            <consortium name="Ensembl"/>
        </authorList>
    </citation>
    <scope>IDENTIFICATION</scope>
</reference>
<evidence type="ECO:0000313" key="3">
    <source>
        <dbReference type="Proteomes" id="UP000028761"/>
    </source>
</evidence>
<dbReference type="PANTHER" id="PTHR46254:SF7">
    <property type="entry name" value="PI4-KINASE N-TERMINAL DOMAIN-CONTAINING PROTEIN"/>
    <property type="match status" value="1"/>
</dbReference>
<accession>A0A8I5NW60</accession>
<protein>
    <submittedName>
        <fullName evidence="2">Uncharacterized protein</fullName>
    </submittedName>
</protein>
<proteinExistence type="predicted"/>
<feature type="region of interest" description="Disordered" evidence="1">
    <location>
        <begin position="110"/>
        <end position="129"/>
    </location>
</feature>
<dbReference type="PANTHER" id="PTHR46254">
    <property type="entry name" value="PROTEIN GVQW1-RELATED"/>
    <property type="match status" value="1"/>
</dbReference>
<organism evidence="2 3">
    <name type="scientific">Papio anubis</name>
    <name type="common">Olive baboon</name>
    <dbReference type="NCBI Taxonomy" id="9555"/>
    <lineage>
        <taxon>Eukaryota</taxon>
        <taxon>Metazoa</taxon>
        <taxon>Chordata</taxon>
        <taxon>Craniata</taxon>
        <taxon>Vertebrata</taxon>
        <taxon>Euteleostomi</taxon>
        <taxon>Mammalia</taxon>
        <taxon>Eutheria</taxon>
        <taxon>Euarchontoglires</taxon>
        <taxon>Primates</taxon>
        <taxon>Haplorrhini</taxon>
        <taxon>Catarrhini</taxon>
        <taxon>Cercopithecidae</taxon>
        <taxon>Cercopithecinae</taxon>
        <taxon>Papio</taxon>
    </lineage>
</organism>
<reference evidence="2" key="3">
    <citation type="submission" date="2025-09" db="UniProtKB">
        <authorList>
            <consortium name="Ensembl"/>
        </authorList>
    </citation>
    <scope>IDENTIFICATION</scope>
</reference>
<name>A0A8I5NW60_PAPAN</name>
<sequence length="174" mass="19268">GGAWDLCKLRGTAQSSSWEFCSLYLFIYLFIYFETESRCVTQAGVRWRHLGSLQAPPPGFPPFSCLSLPRSWDHRRRHRARLILCIFSRDGVSPCSPGWSRSPDLAIRPPRPPEVLGSQAGASAPGSSALGCSPPGHWGRSLRGPPDARTTSSGQLEHLATCWGHCRCVIRIYF</sequence>
<dbReference type="Ensembl" id="ENSPANT00000070769.1">
    <property type="protein sequence ID" value="ENSPANP00000058443.1"/>
    <property type="gene ID" value="ENSPANG00000045116.1"/>
</dbReference>
<feature type="compositionally biased region" description="Low complexity" evidence="1">
    <location>
        <begin position="117"/>
        <end position="129"/>
    </location>
</feature>
<keyword evidence="3" id="KW-1185">Reference proteome</keyword>
<evidence type="ECO:0000313" key="2">
    <source>
        <dbReference type="Ensembl" id="ENSPANP00000058443.1"/>
    </source>
</evidence>
<evidence type="ECO:0000256" key="1">
    <source>
        <dbReference type="SAM" id="MobiDB-lite"/>
    </source>
</evidence>
<dbReference type="Proteomes" id="UP000028761">
    <property type="component" value="Chromosome 3"/>
</dbReference>
<dbReference type="GeneTree" id="ENSGT00940000165497"/>
<reference evidence="2 3" key="1">
    <citation type="submission" date="2012-03" db="EMBL/GenBank/DDBJ databases">
        <title>Whole Genome Assembly of Papio anubis.</title>
        <authorList>
            <person name="Liu Y.L."/>
            <person name="Abraham K.A."/>
            <person name="Akbar H.A."/>
            <person name="Ali S.A."/>
            <person name="Anosike U.A."/>
            <person name="Aqrawi P.A."/>
            <person name="Arias F.A."/>
            <person name="Attaway T.A."/>
            <person name="Awwad R.A."/>
            <person name="Babu C.B."/>
            <person name="Bandaranaike D.B."/>
            <person name="Battles P.B."/>
            <person name="Bell A.B."/>
            <person name="Beltran B.B."/>
            <person name="Berhane-Mersha D.B."/>
            <person name="Bess C.B."/>
            <person name="Bickham C.B."/>
            <person name="Bolden T.B."/>
            <person name="Carter K.C."/>
            <person name="Chau D.C."/>
            <person name="Chavez A.C."/>
            <person name="Clerc-Blankenburg K.C."/>
            <person name="Coyle M.C."/>
            <person name="Dao M.D."/>
            <person name="Davila M.L.D."/>
            <person name="Davy-Carroll L.D."/>
            <person name="Denson S.D."/>
            <person name="Dinh H.D."/>
            <person name="Fernandez S.F."/>
            <person name="Fernando P.F."/>
            <person name="Forbes L.F."/>
            <person name="Francis C.F."/>
            <person name="Francisco L.F."/>
            <person name="Fu Q.F."/>
            <person name="Garcia-Iii R.G."/>
            <person name="Garrett T.G."/>
            <person name="Gross S.G."/>
            <person name="Gubbala S.G."/>
            <person name="Hirani K.H."/>
            <person name="Hogues M.H."/>
            <person name="Hollins B.H."/>
            <person name="Jackson L.J."/>
            <person name="Javaid M.J."/>
            <person name="Jhangiani S.J."/>
            <person name="Johnson A.J."/>
            <person name="Johnson B.J."/>
            <person name="Jones J.J."/>
            <person name="Joshi V.J."/>
            <person name="Kalu J.K."/>
            <person name="Khan N.K."/>
            <person name="Korchina V.K."/>
            <person name="Kovar C.K."/>
            <person name="Lago L.L."/>
            <person name="Lara F.L."/>
            <person name="Le T.-K.L."/>
            <person name="Lee S.L."/>
            <person name="Legall-Iii F.L."/>
            <person name="Lemon S.L."/>
            <person name="Liu J.L."/>
            <person name="Liu Y.-S.L."/>
            <person name="Liyanage D.L."/>
            <person name="Lopez J.L."/>
            <person name="Lorensuhewa L.L."/>
            <person name="Mata R.M."/>
            <person name="Mathew T.M."/>
            <person name="Mercado C.M."/>
            <person name="Mercado I.M."/>
            <person name="Morales K.M."/>
            <person name="Morgan M.M."/>
            <person name="Munidasa M.M."/>
            <person name="Ngo D.N."/>
            <person name="Nguyen L.N."/>
            <person name="Nguyen T.N."/>
            <person name="Nguyen N.N."/>
            <person name="Obregon M.O."/>
            <person name="Okwuonu G.O."/>
            <person name="Ongeri F.O."/>
            <person name="Onwere C.O."/>
            <person name="Osifeso I.O."/>
            <person name="Parra A.P."/>
            <person name="Patil S.P."/>
            <person name="Perez A.P."/>
            <person name="Perez Y.P."/>
            <person name="Pham C.P."/>
            <person name="Pu L.-L.P."/>
            <person name="Puazo M.P."/>
            <person name="Quiroz J.Q."/>
            <person name="Rouhana J.R."/>
            <person name="Ruiz M.R."/>
            <person name="Ruiz S.-J.R."/>
            <person name="Saada N.S."/>
            <person name="Santibanez J.S."/>
            <person name="Scheel M.S."/>
            <person name="Schneider B.S."/>
            <person name="Simmons D.S."/>
            <person name="Sisson I.S."/>
            <person name="Tang L.-Y.T."/>
            <person name="Thornton R.T."/>
            <person name="Tisius J.T."/>
            <person name="Toledanes G.T."/>
            <person name="Trejos Z.T."/>
            <person name="Usmani K.U."/>
            <person name="Varghese R.V."/>
            <person name="Vattathil S.V."/>
            <person name="Vee V.V."/>
            <person name="Walker D.W."/>
            <person name="Weissenberger G.W."/>
            <person name="White C.W."/>
            <person name="Williams A.W."/>
            <person name="Woodworth J.W."/>
            <person name="Wright R.W."/>
            <person name="Zhu Y.Z."/>
            <person name="Han Y.H."/>
            <person name="Newsham I.N."/>
            <person name="Nazareth L.N."/>
            <person name="Worley K.W."/>
            <person name="Muzny D.M."/>
            <person name="Rogers J.R."/>
            <person name="Gibbs R.G."/>
        </authorList>
    </citation>
    <scope>NUCLEOTIDE SEQUENCE [LARGE SCALE GENOMIC DNA]</scope>
</reference>